<dbReference type="AlphaFoldDB" id="A0A6A5TS90"/>
<accession>A0A6A5TS90</accession>
<dbReference type="Proteomes" id="UP000800035">
    <property type="component" value="Unassembled WGS sequence"/>
</dbReference>
<protein>
    <submittedName>
        <fullName evidence="2">Uncharacterized protein</fullName>
    </submittedName>
</protein>
<reference evidence="2" key="1">
    <citation type="journal article" date="2020" name="Stud. Mycol.">
        <title>101 Dothideomycetes genomes: a test case for predicting lifestyles and emergence of pathogens.</title>
        <authorList>
            <person name="Haridas S."/>
            <person name="Albert R."/>
            <person name="Binder M."/>
            <person name="Bloem J."/>
            <person name="Labutti K."/>
            <person name="Salamov A."/>
            <person name="Andreopoulos B."/>
            <person name="Baker S."/>
            <person name="Barry K."/>
            <person name="Bills G."/>
            <person name="Bluhm B."/>
            <person name="Cannon C."/>
            <person name="Castanera R."/>
            <person name="Culley D."/>
            <person name="Daum C."/>
            <person name="Ezra D."/>
            <person name="Gonzalez J."/>
            <person name="Henrissat B."/>
            <person name="Kuo A."/>
            <person name="Liang C."/>
            <person name="Lipzen A."/>
            <person name="Lutzoni F."/>
            <person name="Magnuson J."/>
            <person name="Mondo S."/>
            <person name="Nolan M."/>
            <person name="Ohm R."/>
            <person name="Pangilinan J."/>
            <person name="Park H.-J."/>
            <person name="Ramirez L."/>
            <person name="Alfaro M."/>
            <person name="Sun H."/>
            <person name="Tritt A."/>
            <person name="Yoshinaga Y."/>
            <person name="Zwiers L.-H."/>
            <person name="Turgeon B."/>
            <person name="Goodwin S."/>
            <person name="Spatafora J."/>
            <person name="Crous P."/>
            <person name="Grigoriev I."/>
        </authorList>
    </citation>
    <scope>NUCLEOTIDE SEQUENCE</scope>
    <source>
        <strain evidence="2">CBS 675.92</strain>
    </source>
</reference>
<feature type="compositionally biased region" description="Polar residues" evidence="1">
    <location>
        <begin position="184"/>
        <end position="194"/>
    </location>
</feature>
<proteinExistence type="predicted"/>
<evidence type="ECO:0000313" key="3">
    <source>
        <dbReference type="Proteomes" id="UP000800035"/>
    </source>
</evidence>
<sequence length="334" mass="35947">MDKPLWLDEPQLEEGSPFDLSEEFSAEHEADKVIVFGTAAKATETLAGFVERSKNDEESMNSSAAIELRAKIDATLKKPNDTRERAVAYLAKLGSRVPKPAPAAQAEPADPPLESPSERRDDGRRDSFPYRQSEESTWDSVLGGMSSEKAVTSGNTVSSQHSVMRSKSLPPKWVAGKNMAASQHIVTSGKNPSHNIVMGYQKDSSSPGLGSSRPSLMDVDALQSSLPTPGFRFAEQKKQSAQRDAEKTSVDLLVEKLGGEEGLRKLSELMDRAGGIKGLEDAVSLSEFVSGSLDEDEGGRQDGLANVVTSSILIAGLNDDGRPMDHEFQPVDSS</sequence>
<feature type="compositionally biased region" description="Polar residues" evidence="1">
    <location>
        <begin position="149"/>
        <end position="165"/>
    </location>
</feature>
<keyword evidence="3" id="KW-1185">Reference proteome</keyword>
<gene>
    <name evidence="2" type="ORF">CC80DRAFT_552889</name>
</gene>
<feature type="region of interest" description="Disordered" evidence="1">
    <location>
        <begin position="93"/>
        <end position="167"/>
    </location>
</feature>
<feature type="region of interest" description="Disordered" evidence="1">
    <location>
        <begin position="184"/>
        <end position="216"/>
    </location>
</feature>
<evidence type="ECO:0000313" key="2">
    <source>
        <dbReference type="EMBL" id="KAF1951817.1"/>
    </source>
</evidence>
<feature type="compositionally biased region" description="Basic and acidic residues" evidence="1">
    <location>
        <begin position="116"/>
        <end position="134"/>
    </location>
</feature>
<evidence type="ECO:0000256" key="1">
    <source>
        <dbReference type="SAM" id="MobiDB-lite"/>
    </source>
</evidence>
<organism evidence="2 3">
    <name type="scientific">Byssothecium circinans</name>
    <dbReference type="NCBI Taxonomy" id="147558"/>
    <lineage>
        <taxon>Eukaryota</taxon>
        <taxon>Fungi</taxon>
        <taxon>Dikarya</taxon>
        <taxon>Ascomycota</taxon>
        <taxon>Pezizomycotina</taxon>
        <taxon>Dothideomycetes</taxon>
        <taxon>Pleosporomycetidae</taxon>
        <taxon>Pleosporales</taxon>
        <taxon>Massarineae</taxon>
        <taxon>Massarinaceae</taxon>
        <taxon>Byssothecium</taxon>
    </lineage>
</organism>
<feature type="compositionally biased region" description="Low complexity" evidence="1">
    <location>
        <begin position="204"/>
        <end position="216"/>
    </location>
</feature>
<feature type="region of interest" description="Disordered" evidence="1">
    <location>
        <begin position="1"/>
        <end position="20"/>
    </location>
</feature>
<dbReference type="EMBL" id="ML977014">
    <property type="protein sequence ID" value="KAF1951817.1"/>
    <property type="molecule type" value="Genomic_DNA"/>
</dbReference>
<name>A0A6A5TS90_9PLEO</name>